<organism evidence="7 8">
    <name type="scientific">Mesoterricola silvestris</name>
    <dbReference type="NCBI Taxonomy" id="2927979"/>
    <lineage>
        <taxon>Bacteria</taxon>
        <taxon>Pseudomonadati</taxon>
        <taxon>Acidobacteriota</taxon>
        <taxon>Holophagae</taxon>
        <taxon>Holophagales</taxon>
        <taxon>Holophagaceae</taxon>
        <taxon>Mesoterricola</taxon>
    </lineage>
</organism>
<name>A0AA48GVV0_9BACT</name>
<proteinExistence type="inferred from homology"/>
<dbReference type="GO" id="GO:0043103">
    <property type="term" value="P:hypoxanthine salvage"/>
    <property type="evidence" value="ECO:0007669"/>
    <property type="project" value="UniProtKB-UniRule"/>
</dbReference>
<dbReference type="GO" id="GO:0008270">
    <property type="term" value="F:zinc ion binding"/>
    <property type="evidence" value="ECO:0007669"/>
    <property type="project" value="UniProtKB-UniRule"/>
</dbReference>
<dbReference type="InterPro" id="IPR001365">
    <property type="entry name" value="A_deaminase_dom"/>
</dbReference>
<dbReference type="GO" id="GO:0000034">
    <property type="term" value="F:adenine deaminase activity"/>
    <property type="evidence" value="ECO:0007669"/>
    <property type="project" value="UniProtKB-UniRule"/>
</dbReference>
<keyword evidence="2 5" id="KW-0378">Hydrolase</keyword>
<dbReference type="HAMAP" id="MF_01962">
    <property type="entry name" value="Adenine_deaminase"/>
    <property type="match status" value="1"/>
</dbReference>
<feature type="binding site" evidence="5">
    <location>
        <position position="18"/>
    </location>
    <ligand>
        <name>Zn(2+)</name>
        <dbReference type="ChEBI" id="CHEBI:29105"/>
        <note>catalytic</note>
    </ligand>
</feature>
<dbReference type="EC" id="3.5.4.2" evidence="5"/>
<protein>
    <recommendedName>
        <fullName evidence="5">Adenine deaminase</fullName>
        <shortName evidence="5">ADE</shortName>
        <ecNumber evidence="5">3.5.4.2</ecNumber>
    </recommendedName>
    <alternativeName>
        <fullName evidence="5">Adenine aminohydrolase</fullName>
        <shortName evidence="5">AAH</shortName>
    </alternativeName>
</protein>
<feature type="binding site" evidence="5">
    <location>
        <position position="196"/>
    </location>
    <ligand>
        <name>Zn(2+)</name>
        <dbReference type="ChEBI" id="CHEBI:29105"/>
        <note>catalytic</note>
    </ligand>
</feature>
<feature type="binding site" evidence="5">
    <location>
        <position position="278"/>
    </location>
    <ligand>
        <name>substrate</name>
    </ligand>
</feature>
<evidence type="ECO:0000256" key="4">
    <source>
        <dbReference type="ARBA" id="ARBA00023080"/>
    </source>
</evidence>
<feature type="binding site" evidence="5">
    <location>
        <position position="16"/>
    </location>
    <ligand>
        <name>Zn(2+)</name>
        <dbReference type="ChEBI" id="CHEBI:29105"/>
        <note>catalytic</note>
    </ligand>
</feature>
<comment type="function">
    <text evidence="5">Catalyzes the hydrolytic deamination of adenine to hypoxanthine. Plays an important role in the purine salvage pathway and in nitrogen catabolism.</text>
</comment>
<accession>A0AA48GVV0</accession>
<feature type="site" description="Important for catalytic activity" evidence="5">
    <location>
        <position position="220"/>
    </location>
</feature>
<dbReference type="InterPro" id="IPR028892">
    <property type="entry name" value="ADE"/>
</dbReference>
<dbReference type="PANTHER" id="PTHR43114">
    <property type="entry name" value="ADENINE DEAMINASE"/>
    <property type="match status" value="1"/>
</dbReference>
<keyword evidence="1 5" id="KW-0479">Metal-binding</keyword>
<dbReference type="GO" id="GO:0009117">
    <property type="term" value="P:nucleotide metabolic process"/>
    <property type="evidence" value="ECO:0007669"/>
    <property type="project" value="UniProtKB-KW"/>
</dbReference>
<feature type="domain" description="Adenosine deaminase" evidence="6">
    <location>
        <begin position="11"/>
        <end position="323"/>
    </location>
</feature>
<dbReference type="CDD" id="cd01320">
    <property type="entry name" value="ADA"/>
    <property type="match status" value="1"/>
</dbReference>
<comment type="cofactor">
    <cofactor evidence="5">
        <name>Zn(2+)</name>
        <dbReference type="ChEBI" id="CHEBI:29105"/>
    </cofactor>
    <text evidence="5">Binds 1 zinc ion per subunit.</text>
</comment>
<dbReference type="InterPro" id="IPR032466">
    <property type="entry name" value="Metal_Hydrolase"/>
</dbReference>
<evidence type="ECO:0000313" key="7">
    <source>
        <dbReference type="EMBL" id="BDU71278.1"/>
    </source>
</evidence>
<dbReference type="NCBIfam" id="TIGR01430">
    <property type="entry name" value="aden_deam"/>
    <property type="match status" value="1"/>
</dbReference>
<gene>
    <name evidence="7" type="ORF">METEAL_04520</name>
</gene>
<keyword evidence="8" id="KW-1185">Reference proteome</keyword>
<dbReference type="GO" id="GO:0005829">
    <property type="term" value="C:cytosol"/>
    <property type="evidence" value="ECO:0007669"/>
    <property type="project" value="TreeGrafter"/>
</dbReference>
<reference evidence="8" key="1">
    <citation type="journal article" date="2023" name="Int. J. Syst. Evol. Microbiol.">
        <title>Mesoterricola silvestris gen. nov., sp. nov., Mesoterricola sediminis sp. nov., Geothrix oryzae sp. nov., Geothrix edaphica sp. nov., Geothrix rubra sp. nov., and Geothrix limicola sp. nov., six novel members of Acidobacteriota isolated from soils.</title>
        <authorList>
            <person name="Itoh H."/>
            <person name="Sugisawa Y."/>
            <person name="Mise K."/>
            <person name="Xu Z."/>
            <person name="Kuniyasu M."/>
            <person name="Ushijima N."/>
            <person name="Kawano K."/>
            <person name="Kobayashi E."/>
            <person name="Shiratori Y."/>
            <person name="Masuda Y."/>
            <person name="Senoo K."/>
        </authorList>
    </citation>
    <scope>NUCLEOTIDE SEQUENCE [LARGE SCALE GENOMIC DNA]</scope>
    <source>
        <strain evidence="8">W79</strain>
    </source>
</reference>
<feature type="binding site" evidence="5">
    <location>
        <position position="277"/>
    </location>
    <ligand>
        <name>Zn(2+)</name>
        <dbReference type="ChEBI" id="CHEBI:29105"/>
        <note>catalytic</note>
    </ligand>
</feature>
<evidence type="ECO:0000256" key="3">
    <source>
        <dbReference type="ARBA" id="ARBA00022833"/>
    </source>
</evidence>
<sequence>MDLATYIRALPKAELHLHIEGTLEPEMMFELGRRNGVALPFASVEATRAAYAFQDLQSFLDIYYAGAAVLVREEDFFDLAWAYFRRAAEDGVVHAELFFDPQTHTARGVPFATVLDGLERAAARAREELGISSRLILCFLRHLPEAGAFATLEEARPHLARIHGVGLDSSEAGHPPSEFARVFARCRELGLHAVAHAGEEGPAAYITEALDLLGAERVDHGVRCLEDPALVARLARDQTPLTVCPLSNLKLRVFPTMADHTFKRMLDAGLRVTINSDDPAYFGGYVARNYLETAEGLGLTRKDLATVARNSLLASFVTDEERAPWLVRSPAL</sequence>
<dbReference type="SUPFAM" id="SSF51556">
    <property type="entry name" value="Metallo-dependent hydrolases"/>
    <property type="match status" value="1"/>
</dbReference>
<dbReference type="NCBIfam" id="NF006850">
    <property type="entry name" value="PRK09358.1-6"/>
    <property type="match status" value="1"/>
</dbReference>
<dbReference type="FunFam" id="3.20.20.140:FF:000039">
    <property type="entry name" value="Adenine deaminase"/>
    <property type="match status" value="1"/>
</dbReference>
<feature type="active site" description="Proton donor" evidence="5">
    <location>
        <position position="199"/>
    </location>
</feature>
<dbReference type="InterPro" id="IPR006330">
    <property type="entry name" value="Ado/ade_deaminase"/>
</dbReference>
<dbReference type="Proteomes" id="UP001238179">
    <property type="component" value="Chromosome"/>
</dbReference>
<keyword evidence="3 5" id="KW-0862">Zinc</keyword>
<dbReference type="PANTHER" id="PTHR43114:SF6">
    <property type="entry name" value="ADENINE DEAMINASE"/>
    <property type="match status" value="1"/>
</dbReference>
<evidence type="ECO:0000256" key="2">
    <source>
        <dbReference type="ARBA" id="ARBA00022801"/>
    </source>
</evidence>
<dbReference type="RefSeq" id="WP_316414164.1">
    <property type="nucleotide sequence ID" value="NZ_AP027080.1"/>
</dbReference>
<dbReference type="KEGG" id="msil:METEAL_04520"/>
<evidence type="ECO:0000256" key="1">
    <source>
        <dbReference type="ARBA" id="ARBA00022723"/>
    </source>
</evidence>
<evidence type="ECO:0000259" key="6">
    <source>
        <dbReference type="Pfam" id="PF00962"/>
    </source>
</evidence>
<dbReference type="Gene3D" id="3.20.20.140">
    <property type="entry name" value="Metal-dependent hydrolases"/>
    <property type="match status" value="1"/>
</dbReference>
<comment type="catalytic activity">
    <reaction evidence="5">
        <text>adenine + H2O + H(+) = hypoxanthine + NH4(+)</text>
        <dbReference type="Rhea" id="RHEA:23688"/>
        <dbReference type="ChEBI" id="CHEBI:15377"/>
        <dbReference type="ChEBI" id="CHEBI:15378"/>
        <dbReference type="ChEBI" id="CHEBI:16708"/>
        <dbReference type="ChEBI" id="CHEBI:17368"/>
        <dbReference type="ChEBI" id="CHEBI:28938"/>
        <dbReference type="EC" id="3.5.4.2"/>
    </reaction>
</comment>
<evidence type="ECO:0000256" key="5">
    <source>
        <dbReference type="HAMAP-Rule" id="MF_01962"/>
    </source>
</evidence>
<dbReference type="GO" id="GO:0006146">
    <property type="term" value="P:adenine catabolic process"/>
    <property type="evidence" value="ECO:0007669"/>
    <property type="project" value="UniProtKB-UniRule"/>
</dbReference>
<evidence type="ECO:0000313" key="8">
    <source>
        <dbReference type="Proteomes" id="UP001238179"/>
    </source>
</evidence>
<dbReference type="AlphaFoldDB" id="A0AA48GVV0"/>
<dbReference type="Pfam" id="PF00962">
    <property type="entry name" value="A_deaminase"/>
    <property type="match status" value="1"/>
</dbReference>
<keyword evidence="4 5" id="KW-0546">Nucleotide metabolism</keyword>
<comment type="similarity">
    <text evidence="5">Belongs to the metallo-dependent hydrolases superfamily. Adenosine and AMP deaminases family. Adenine deaminase type 2 subfamily.</text>
</comment>
<dbReference type="EMBL" id="AP027080">
    <property type="protein sequence ID" value="BDU71278.1"/>
    <property type="molecule type" value="Genomic_DNA"/>
</dbReference>